<dbReference type="AlphaFoldDB" id="A0A4R8FWV4"/>
<proteinExistence type="predicted"/>
<dbReference type="Proteomes" id="UP000295484">
    <property type="component" value="Unassembled WGS sequence"/>
</dbReference>
<dbReference type="InterPro" id="IPR029058">
    <property type="entry name" value="AB_hydrolase_fold"/>
</dbReference>
<evidence type="ECO:0008006" key="3">
    <source>
        <dbReference type="Google" id="ProtNLM"/>
    </source>
</evidence>
<dbReference type="EMBL" id="SOEB01000007">
    <property type="protein sequence ID" value="TDX30092.1"/>
    <property type="molecule type" value="Genomic_DNA"/>
</dbReference>
<dbReference type="Gene3D" id="3.40.50.1820">
    <property type="entry name" value="alpha/beta hydrolase"/>
    <property type="match status" value="1"/>
</dbReference>
<dbReference type="RefSeq" id="WP_208323247.1">
    <property type="nucleotide sequence ID" value="NZ_SOEB01000007.1"/>
</dbReference>
<comment type="caution">
    <text evidence="1">The sequence shown here is derived from an EMBL/GenBank/DDBJ whole genome shotgun (WGS) entry which is preliminary data.</text>
</comment>
<reference evidence="1 2" key="1">
    <citation type="submission" date="2019-03" db="EMBL/GenBank/DDBJ databases">
        <title>Genomic Encyclopedia of Type Strains, Phase IV (KMG-IV): sequencing the most valuable type-strain genomes for metagenomic binning, comparative biology and taxonomic classification.</title>
        <authorList>
            <person name="Goeker M."/>
        </authorList>
    </citation>
    <scope>NUCLEOTIDE SEQUENCE [LARGE SCALE GENOMIC DNA]</scope>
    <source>
        <strain evidence="1 2">JA181</strain>
    </source>
</reference>
<protein>
    <recommendedName>
        <fullName evidence="3">Alpha/beta hydrolase family protein</fullName>
    </recommendedName>
</protein>
<name>A0A4R8FWV4_9RHOB</name>
<evidence type="ECO:0000313" key="1">
    <source>
        <dbReference type="EMBL" id="TDX30092.1"/>
    </source>
</evidence>
<organism evidence="1 2">
    <name type="scientific">Rhodovulum visakhapatnamense</name>
    <dbReference type="NCBI Taxonomy" id="364297"/>
    <lineage>
        <taxon>Bacteria</taxon>
        <taxon>Pseudomonadati</taxon>
        <taxon>Pseudomonadota</taxon>
        <taxon>Alphaproteobacteria</taxon>
        <taxon>Rhodobacterales</taxon>
        <taxon>Paracoccaceae</taxon>
        <taxon>Rhodovulum</taxon>
    </lineage>
</organism>
<evidence type="ECO:0000313" key="2">
    <source>
        <dbReference type="Proteomes" id="UP000295484"/>
    </source>
</evidence>
<sequence>MSMLLSDLRTTFGYLLQAALCRAFGPLCPKAPPRPDYSAVYTSPEFTVERFGKCQKGSYIEVYRPKTPWLGQNGRPKAVIFLHGFVLGASQIYRAHLEHLARQGYTVFFPNFQTGFCSFPERGLMTVAELLDEVFGDGLRPSQEKWMQNALASVTDAYARVGFGPDVAVDTYVYGHSLGGLFALSWPWYVTRDGLPANLMPLQVVTADPIPSSSAASAPGQIGLALDRLQDDVNLSVTGKALTMPVAILHGDADWIVPKSEWDIPFGSIATDRKRMYLSQTDTHGCPGHFANHEQATDDTSFFRPLLSLLLLDGVGAEDTLDWRYLWFALDQVIREGAEADRLEFDLGHWSDGRPVRPVKVYLSGDAA</sequence>
<dbReference type="SUPFAM" id="SSF53474">
    <property type="entry name" value="alpha/beta-Hydrolases"/>
    <property type="match status" value="1"/>
</dbReference>
<accession>A0A4R8FWV4</accession>
<gene>
    <name evidence="1" type="ORF">EV657_10761</name>
</gene>